<feature type="non-terminal residue" evidence="2">
    <location>
        <position position="1"/>
    </location>
</feature>
<feature type="transmembrane region" description="Helical" evidence="1">
    <location>
        <begin position="367"/>
        <end position="389"/>
    </location>
</feature>
<dbReference type="PANTHER" id="PTHR13018">
    <property type="entry name" value="PROBABLE MEMBRANE PROTEIN DUF221-RELATED"/>
    <property type="match status" value="1"/>
</dbReference>
<dbReference type="EMBL" id="CAJNNV010033167">
    <property type="protein sequence ID" value="CAE8642503.1"/>
    <property type="molecule type" value="Genomic_DNA"/>
</dbReference>
<feature type="transmembrane region" description="Helical" evidence="1">
    <location>
        <begin position="558"/>
        <end position="577"/>
    </location>
</feature>
<reference evidence="2" key="1">
    <citation type="submission" date="2021-02" db="EMBL/GenBank/DDBJ databases">
        <authorList>
            <person name="Dougan E. K."/>
            <person name="Rhodes N."/>
            <person name="Thang M."/>
            <person name="Chan C."/>
        </authorList>
    </citation>
    <scope>NUCLEOTIDE SEQUENCE</scope>
</reference>
<gene>
    <name evidence="2" type="ORF">PGLA1383_LOCUS56986</name>
</gene>
<keyword evidence="3" id="KW-1185">Reference proteome</keyword>
<dbReference type="InterPro" id="IPR045122">
    <property type="entry name" value="Csc1-like"/>
</dbReference>
<dbReference type="AlphaFoldDB" id="A0A813HVJ8"/>
<evidence type="ECO:0008006" key="4">
    <source>
        <dbReference type="Google" id="ProtNLM"/>
    </source>
</evidence>
<protein>
    <recommendedName>
        <fullName evidence="4">CSC1/OSCA1-like 7TM region domain-containing protein</fullName>
    </recommendedName>
</protein>
<evidence type="ECO:0000313" key="3">
    <source>
        <dbReference type="Proteomes" id="UP000654075"/>
    </source>
</evidence>
<dbReference type="Proteomes" id="UP000654075">
    <property type="component" value="Unassembled WGS sequence"/>
</dbReference>
<comment type="caution">
    <text evidence="2">The sequence shown here is derived from an EMBL/GenBank/DDBJ whole genome shotgun (WGS) entry which is preliminary data.</text>
</comment>
<dbReference type="PANTHER" id="PTHR13018:SF5">
    <property type="entry name" value="RE44586P"/>
    <property type="match status" value="1"/>
</dbReference>
<sequence>MHFRYPWDYEIEDDVGPDRARQQHDKERTVEQSWTSVSWTPLEEIGKYGLEYWIYFQALKTSCVLLFVVTLLSLPKLFFVLRGTVLQQRDPFAWLARLSFGNVDASTRLELGALSLGLGSTTSAGFARGALTLGVFEALQLTAAPLFLLWFRLRLVPYLSSSPELPAEPSAADYALQIDGLPARLPDRQRHGRLDVDLASHFEQVLRDCPSAASSQSGGGLVCEATVVRDFRGSLLTFQEQERLDAAVAWAAGSTKRTQQLREQAAAQRRLAQQAQKEEEADRPIRRAFVILGSEEERDWLLSAYRFARIPLLGRLLQPSRLRLDGRWPLVLSPAPEPGDIVWAHLADGRRCSGPVAKPARLLARCFSALVLLFMFLLGSGLSLLVWWLSLGLRGAAAAQCSPWGAPSWASACLSPPSVDQLLPVGSAWEPGCDCFCSADRGESAVFGALGASARRSSASLCEGGPQALEVTLAVCGCALVAELLHHFQTRFLPLTLPRWRALLASGTERDALAVLALASGSAPMTATLGLLGFKLLLSGNADHPGLGAALTWEADRGWYLHAAPVVGLWCFLRWMAPGARAIAMMCRASLRGQRFILWERYASLAALMGICLAMQPLIPYLAPLGAVGLFVQYWSEKYIFLRGQVIVRLVAWRRFGPCG</sequence>
<evidence type="ECO:0000256" key="1">
    <source>
        <dbReference type="SAM" id="Phobius"/>
    </source>
</evidence>
<keyword evidence="1" id="KW-0812">Transmembrane</keyword>
<dbReference type="OrthoDB" id="436287at2759"/>
<keyword evidence="1" id="KW-0472">Membrane</keyword>
<feature type="transmembrane region" description="Helical" evidence="1">
    <location>
        <begin position="598"/>
        <end position="619"/>
    </location>
</feature>
<organism evidence="2 3">
    <name type="scientific">Polarella glacialis</name>
    <name type="common">Dinoflagellate</name>
    <dbReference type="NCBI Taxonomy" id="89957"/>
    <lineage>
        <taxon>Eukaryota</taxon>
        <taxon>Sar</taxon>
        <taxon>Alveolata</taxon>
        <taxon>Dinophyceae</taxon>
        <taxon>Suessiales</taxon>
        <taxon>Suessiaceae</taxon>
        <taxon>Polarella</taxon>
    </lineage>
</organism>
<evidence type="ECO:0000313" key="2">
    <source>
        <dbReference type="EMBL" id="CAE8642503.1"/>
    </source>
</evidence>
<feature type="transmembrane region" description="Helical" evidence="1">
    <location>
        <begin position="513"/>
        <end position="538"/>
    </location>
</feature>
<accession>A0A813HVJ8</accession>
<keyword evidence="1" id="KW-1133">Transmembrane helix</keyword>
<proteinExistence type="predicted"/>
<name>A0A813HVJ8_POLGL</name>
<dbReference type="GO" id="GO:0005886">
    <property type="term" value="C:plasma membrane"/>
    <property type="evidence" value="ECO:0007669"/>
    <property type="project" value="TreeGrafter"/>
</dbReference>
<dbReference type="GO" id="GO:0005227">
    <property type="term" value="F:calcium-activated cation channel activity"/>
    <property type="evidence" value="ECO:0007669"/>
    <property type="project" value="InterPro"/>
</dbReference>